<dbReference type="PATRIC" id="fig|1590043.3.peg.2002"/>
<dbReference type="EMBL" id="LKAJ02000001">
    <property type="protein sequence ID" value="MCS5710002.1"/>
    <property type="molecule type" value="Genomic_DNA"/>
</dbReference>
<dbReference type="EMBL" id="LKAJ01000007">
    <property type="protein sequence ID" value="KRG21044.1"/>
    <property type="molecule type" value="Genomic_DNA"/>
</dbReference>
<dbReference type="InterPro" id="IPR036259">
    <property type="entry name" value="MFS_trans_sf"/>
</dbReference>
<dbReference type="Gene3D" id="3.40.50.12780">
    <property type="entry name" value="N-terminal domain of ligase-like"/>
    <property type="match status" value="1"/>
</dbReference>
<dbReference type="GO" id="GO:0031956">
    <property type="term" value="F:medium-chain fatty acid-CoA ligase activity"/>
    <property type="evidence" value="ECO:0007669"/>
    <property type="project" value="TreeGrafter"/>
</dbReference>
<keyword evidence="8" id="KW-1185">Reference proteome</keyword>
<accession>A0A0Q9YVR9</accession>
<feature type="transmembrane region" description="Helical" evidence="4">
    <location>
        <begin position="688"/>
        <end position="709"/>
    </location>
</feature>
<dbReference type="RefSeq" id="WP_075066585.1">
    <property type="nucleotide sequence ID" value="NZ_LKAJ02000001.1"/>
</dbReference>
<feature type="transmembrane region" description="Helical" evidence="4">
    <location>
        <begin position="375"/>
        <end position="398"/>
    </location>
</feature>
<keyword evidence="1 4" id="KW-0812">Transmembrane</keyword>
<feature type="transmembrane region" description="Helical" evidence="4">
    <location>
        <begin position="404"/>
        <end position="427"/>
    </location>
</feature>
<dbReference type="SUPFAM" id="SSF103473">
    <property type="entry name" value="MFS general substrate transporter"/>
    <property type="match status" value="1"/>
</dbReference>
<organism evidence="6">
    <name type="scientific">Candidatus Berkiella aquae</name>
    <dbReference type="NCBI Taxonomy" id="295108"/>
    <lineage>
        <taxon>Bacteria</taxon>
        <taxon>Pseudomonadati</taxon>
        <taxon>Pseudomonadota</taxon>
        <taxon>Gammaproteobacteria</taxon>
        <taxon>Candidatus Berkiellales</taxon>
        <taxon>Candidatus Berkiellaceae</taxon>
        <taxon>Candidatus Berkiella</taxon>
    </lineage>
</organism>
<comment type="caution">
    <text evidence="6">The sequence shown here is derived from an EMBL/GenBank/DDBJ whole genome shotgun (WGS) entry which is preliminary data.</text>
</comment>
<dbReference type="InterPro" id="IPR042099">
    <property type="entry name" value="ANL_N_sf"/>
</dbReference>
<dbReference type="InterPro" id="IPR045851">
    <property type="entry name" value="AMP-bd_C_sf"/>
</dbReference>
<name>A0A0Q9YVR9_9GAMM</name>
<protein>
    <submittedName>
        <fullName evidence="7">Acyl-[ACP]--phospholipid O-acyltransferase</fullName>
    </submittedName>
    <submittedName>
        <fullName evidence="6">Bifunctional protein Aas</fullName>
    </submittedName>
</protein>
<feature type="transmembrane region" description="Helical" evidence="4">
    <location>
        <begin position="56"/>
        <end position="76"/>
    </location>
</feature>
<feature type="domain" description="Phospholipid/glycerol acyltransferase" evidence="5">
    <location>
        <begin position="460"/>
        <end position="570"/>
    </location>
</feature>
<feature type="transmembrane region" description="Helical" evidence="4">
    <location>
        <begin position="21"/>
        <end position="44"/>
    </location>
</feature>
<evidence type="ECO:0000313" key="8">
    <source>
        <dbReference type="Proteomes" id="UP000051497"/>
    </source>
</evidence>
<feature type="transmembrane region" description="Helical" evidence="4">
    <location>
        <begin position="264"/>
        <end position="283"/>
    </location>
</feature>
<dbReference type="PROSITE" id="PS00455">
    <property type="entry name" value="AMP_BINDING"/>
    <property type="match status" value="1"/>
</dbReference>
<dbReference type="CDD" id="cd07989">
    <property type="entry name" value="LPLAT_AGPAT-like"/>
    <property type="match status" value="1"/>
</dbReference>
<dbReference type="SUPFAM" id="SSF69593">
    <property type="entry name" value="Glycerol-3-phosphate (1)-acyltransferase"/>
    <property type="match status" value="1"/>
</dbReference>
<dbReference type="Pfam" id="PF07690">
    <property type="entry name" value="MFS_1"/>
    <property type="match status" value="1"/>
</dbReference>
<dbReference type="Gene3D" id="3.30.300.30">
    <property type="match status" value="1"/>
</dbReference>
<evidence type="ECO:0000256" key="3">
    <source>
        <dbReference type="ARBA" id="ARBA00023136"/>
    </source>
</evidence>
<evidence type="ECO:0000259" key="5">
    <source>
        <dbReference type="SMART" id="SM00563"/>
    </source>
</evidence>
<dbReference type="GO" id="GO:0016746">
    <property type="term" value="F:acyltransferase activity"/>
    <property type="evidence" value="ECO:0007669"/>
    <property type="project" value="InterPro"/>
</dbReference>
<dbReference type="AlphaFoldDB" id="A0A0Q9YVR9"/>
<keyword evidence="2 4" id="KW-1133">Transmembrane helix</keyword>
<dbReference type="SMART" id="SM00563">
    <property type="entry name" value="PlsC"/>
    <property type="match status" value="1"/>
</dbReference>
<dbReference type="GO" id="GO:0022857">
    <property type="term" value="F:transmembrane transporter activity"/>
    <property type="evidence" value="ECO:0007669"/>
    <property type="project" value="InterPro"/>
</dbReference>
<dbReference type="STRING" id="295108.HT99x_01964"/>
<reference evidence="6" key="1">
    <citation type="submission" date="2015-09" db="EMBL/GenBank/DDBJ databases">
        <title>Draft Genome Sequences of Two Novel Amoeba-resistant Intranuclear Bacteria, Candidatus Berkiella cookevillensis and Candidatus Berkiella aquae.</title>
        <authorList>
            <person name="Mehari Y.T."/>
            <person name="Arivett B.A."/>
            <person name="Farone A.L."/>
            <person name="Gunderson J.H."/>
            <person name="Farone M.B."/>
        </authorList>
    </citation>
    <scope>NUCLEOTIDE SEQUENCE [LARGE SCALE GENOMIC DNA]</scope>
    <source>
        <strain evidence="6">HT99</strain>
    </source>
</reference>
<dbReference type="Proteomes" id="UP000051497">
    <property type="component" value="Unassembled WGS sequence"/>
</dbReference>
<dbReference type="CDD" id="cd06173">
    <property type="entry name" value="MFS_MefA_like"/>
    <property type="match status" value="1"/>
</dbReference>
<dbReference type="SUPFAM" id="SSF56801">
    <property type="entry name" value="Acetyl-CoA synthetase-like"/>
    <property type="match status" value="1"/>
</dbReference>
<dbReference type="InterPro" id="IPR020845">
    <property type="entry name" value="AMP-binding_CS"/>
</dbReference>
<feature type="transmembrane region" description="Helical" evidence="4">
    <location>
        <begin position="229"/>
        <end position="248"/>
    </location>
</feature>
<feature type="transmembrane region" description="Helical" evidence="4">
    <location>
        <begin position="88"/>
        <end position="106"/>
    </location>
</feature>
<feature type="transmembrane region" description="Helical" evidence="4">
    <location>
        <begin position="339"/>
        <end position="363"/>
    </location>
</feature>
<reference evidence="7" key="3">
    <citation type="submission" date="2021-06" db="EMBL/GenBank/DDBJ databases">
        <title>Genomic Description and Analysis of Intracellular Bacteria, Candidatus Berkiella cookevillensis and Candidatus Berkiella aquae.</title>
        <authorList>
            <person name="Kidane D.T."/>
            <person name="Mehari Y.T."/>
            <person name="Rice F.C."/>
            <person name="Arivett B.A."/>
            <person name="Farone A.L."/>
            <person name="Berk S.G."/>
            <person name="Farone M.B."/>
        </authorList>
    </citation>
    <scope>NUCLEOTIDE SEQUENCE</scope>
    <source>
        <strain evidence="7">HT99</strain>
    </source>
</reference>
<dbReference type="Gene3D" id="1.20.1250.20">
    <property type="entry name" value="MFS general substrate transporter like domains"/>
    <property type="match status" value="1"/>
</dbReference>
<feature type="transmembrane region" description="Helical" evidence="4">
    <location>
        <begin position="169"/>
        <end position="191"/>
    </location>
</feature>
<evidence type="ECO:0000256" key="2">
    <source>
        <dbReference type="ARBA" id="ARBA00022989"/>
    </source>
</evidence>
<evidence type="ECO:0000313" key="7">
    <source>
        <dbReference type="EMBL" id="MCS5710002.1"/>
    </source>
</evidence>
<dbReference type="InterPro" id="IPR002123">
    <property type="entry name" value="Plipid/glycerol_acylTrfase"/>
</dbReference>
<evidence type="ECO:0000313" key="6">
    <source>
        <dbReference type="EMBL" id="KRG21044.1"/>
    </source>
</evidence>
<gene>
    <name evidence="6" type="primary">aas</name>
    <name evidence="7" type="ORF">HT99x_001030</name>
    <name evidence="6" type="ORF">HT99x_01964</name>
</gene>
<dbReference type="InterPro" id="IPR000873">
    <property type="entry name" value="AMP-dep_synth/lig_dom"/>
</dbReference>
<dbReference type="PANTHER" id="PTHR43201">
    <property type="entry name" value="ACYL-COA SYNTHETASE"/>
    <property type="match status" value="1"/>
</dbReference>
<dbReference type="Pfam" id="PF01553">
    <property type="entry name" value="Acyltransferase"/>
    <property type="match status" value="1"/>
</dbReference>
<evidence type="ECO:0000256" key="4">
    <source>
        <dbReference type="SAM" id="Phobius"/>
    </source>
</evidence>
<proteinExistence type="predicted"/>
<dbReference type="GO" id="GO:0006631">
    <property type="term" value="P:fatty acid metabolic process"/>
    <property type="evidence" value="ECO:0007669"/>
    <property type="project" value="TreeGrafter"/>
</dbReference>
<dbReference type="Pfam" id="PF00501">
    <property type="entry name" value="AMP-binding"/>
    <property type="match status" value="1"/>
</dbReference>
<dbReference type="OrthoDB" id="9803968at2"/>
<keyword evidence="3 4" id="KW-0472">Membrane</keyword>
<reference evidence="7" key="2">
    <citation type="journal article" date="2016" name="Genome Announc.">
        <title>Draft Genome Sequences of Two Novel Amoeba-Resistant Intranuclear Bacteria, 'Candidatus Berkiella cookevillensis' and 'Candidatus Berkiella aquae'.</title>
        <authorList>
            <person name="Mehari Y.T."/>
            <person name="Arivett B.A."/>
            <person name="Farone A.L."/>
            <person name="Gunderson J.H."/>
            <person name="Farone M.B."/>
        </authorList>
    </citation>
    <scope>NUCLEOTIDE SEQUENCE</scope>
    <source>
        <strain evidence="7">HT99</strain>
    </source>
</reference>
<dbReference type="NCBIfam" id="NF005291">
    <property type="entry name" value="PRK06814.1"/>
    <property type="match status" value="1"/>
</dbReference>
<dbReference type="PANTHER" id="PTHR43201:SF32">
    <property type="entry name" value="2-SUCCINYLBENZOATE--COA LIGASE, CHLOROPLASTIC_PEROXISOMAL"/>
    <property type="match status" value="1"/>
</dbReference>
<dbReference type="InterPro" id="IPR011701">
    <property type="entry name" value="MFS"/>
</dbReference>
<evidence type="ECO:0000256" key="1">
    <source>
        <dbReference type="ARBA" id="ARBA00022692"/>
    </source>
</evidence>
<sequence>MYKNQFSLLTKQRFLPLFLTQFLGAFNDNVFKSALVVLVTFVIVNELPVDPKILVTLASCLLIAPMFIFSALAGALADKYEKAKLIRIIKMAEIVLMLLGALGFIFHNVTVLMTVLFLLGVQSTFFGPLKYSILPAHLAEDELVGGTALIETGTFIAILLGNILGVMLIVMPLGSMIICATVLLTAILGYISSCYIPQALPPAPFLGVSFNVVKDTIDIVKFSTKSKDIYLSILGISWFWLIGFVFLAEFPNYAKDYIKGNEQVFVLFLTIFSVGVGIGSIFCNRLVKGRIEATFVPLSALGITLFTVDLYFSTLYVVNHLNTTVLQTPWEFLKSIPNWRILFDVLMIAICGGIYIVPLYAILQHRSAESHKARIIASNNIINAVFMSIAAVVVMIMLKQNYTIPQIFLTIAILNIIVVIQSCRLLPGALVKSIMRMLLQAIYRVEVNGLEHYDKAGERVVIVPNHTSFIDAVLLAAFLPGKLSFAMYSGYAKKWWVKPVTLFVEIFGIEPANPFSLKSIIKYVRQNKQMVIFPEGRITVTGALMKIYEGPGMIADKADAVLLPILIQGAQYTPFSRLKGRIHIRWFPKITLTIFPSEKILVEQECKGRKRRQVIGEQLYQIMAKMLFLGNNLDVTLFEGLLQAKDIHGSQHIIIEDINRQPLTYRRLTMGSLILGKKLAKLTTEQEVVGLLLPNLSATVVTFFGLLAYRRVVALLNFSTGTHNVVLACHTAQIKVVCTARAFIATARLQGMIDALSEKGIKIVYLEDLRKEISTFDKGYGLLACAMPKLFGFISSKNDPNQPAVILFTSGSEGTPKAVVLSSRNIQANKNQMASRVDFSPIDIVLNALPMFHSFGLTAGTILPILYGMKVFFYPSPLHYRVIPELSYDINATILFGTNTFLAGYARYANAYDFYSIRYVFSGAEKLREENRRLWADKYGVRIFEGYGATETSPVISVNTPMHNRPGTVGQMMPGMEYQLSVVPEITDGGRLSVKGPNIMLGYMFYDHPGVINPPLEGWYDTGDIVEFDKEGYITIKGRAKRFAKIGGEMVSLTFVELMLDKLWPEHAHAVATIPDEKKGEQLVLVTTRMNADKADIVRYARANGISELAVPKAIHWVDKLPLLGSGKVDYVAIAQLLKNQFMM</sequence>
<feature type="transmembrane region" description="Helical" evidence="4">
    <location>
        <begin position="295"/>
        <end position="319"/>
    </location>
</feature>